<feature type="transmembrane region" description="Helical" evidence="1">
    <location>
        <begin position="16"/>
        <end position="35"/>
    </location>
</feature>
<organism evidence="2 3">
    <name type="scientific">Allacma fusca</name>
    <dbReference type="NCBI Taxonomy" id="39272"/>
    <lineage>
        <taxon>Eukaryota</taxon>
        <taxon>Metazoa</taxon>
        <taxon>Ecdysozoa</taxon>
        <taxon>Arthropoda</taxon>
        <taxon>Hexapoda</taxon>
        <taxon>Collembola</taxon>
        <taxon>Symphypleona</taxon>
        <taxon>Sminthuridae</taxon>
        <taxon>Allacma</taxon>
    </lineage>
</organism>
<evidence type="ECO:0000256" key="1">
    <source>
        <dbReference type="SAM" id="Phobius"/>
    </source>
</evidence>
<gene>
    <name evidence="2" type="ORF">AFUS01_LOCUS27937</name>
</gene>
<comment type="caution">
    <text evidence="2">The sequence shown here is derived from an EMBL/GenBank/DDBJ whole genome shotgun (WGS) entry which is preliminary data.</text>
</comment>
<reference evidence="2" key="1">
    <citation type="submission" date="2021-06" db="EMBL/GenBank/DDBJ databases">
        <authorList>
            <person name="Hodson N. C."/>
            <person name="Mongue J. A."/>
            <person name="Jaron S. K."/>
        </authorList>
    </citation>
    <scope>NUCLEOTIDE SEQUENCE</scope>
</reference>
<proteinExistence type="predicted"/>
<dbReference type="AlphaFoldDB" id="A0A8J2KLU1"/>
<evidence type="ECO:0008006" key="4">
    <source>
        <dbReference type="Google" id="ProtNLM"/>
    </source>
</evidence>
<dbReference type="EMBL" id="CAJVCH010392258">
    <property type="protein sequence ID" value="CAG7817365.1"/>
    <property type="molecule type" value="Genomic_DNA"/>
</dbReference>
<accession>A0A8J2KLU1</accession>
<sequence length="95" mass="10889">MEVPKSLSSLHDHSTAIALSCGLGAVGAYYFIIWAKNAKVVKNKRNHLTKLRKLRQKERQEQFEDFALRFPFDKGSTTIVALPFDVLVDKLQKRE</sequence>
<name>A0A8J2KLU1_9HEXA</name>
<keyword evidence="3" id="KW-1185">Reference proteome</keyword>
<protein>
    <recommendedName>
        <fullName evidence="4">Transmembrane protein</fullName>
    </recommendedName>
</protein>
<evidence type="ECO:0000313" key="3">
    <source>
        <dbReference type="Proteomes" id="UP000708208"/>
    </source>
</evidence>
<keyword evidence="1" id="KW-0812">Transmembrane</keyword>
<feature type="non-terminal residue" evidence="2">
    <location>
        <position position="1"/>
    </location>
</feature>
<keyword evidence="1" id="KW-1133">Transmembrane helix</keyword>
<keyword evidence="1" id="KW-0472">Membrane</keyword>
<evidence type="ECO:0000313" key="2">
    <source>
        <dbReference type="EMBL" id="CAG7817365.1"/>
    </source>
</evidence>
<dbReference type="Proteomes" id="UP000708208">
    <property type="component" value="Unassembled WGS sequence"/>
</dbReference>